<keyword evidence="1" id="KW-0732">Signal</keyword>
<proteinExistence type="predicted"/>
<organism evidence="2 3">
    <name type="scientific">Tenacibaculum aiptasiae</name>
    <dbReference type="NCBI Taxonomy" id="426481"/>
    <lineage>
        <taxon>Bacteria</taxon>
        <taxon>Pseudomonadati</taxon>
        <taxon>Bacteroidota</taxon>
        <taxon>Flavobacteriia</taxon>
        <taxon>Flavobacteriales</taxon>
        <taxon>Flavobacteriaceae</taxon>
        <taxon>Tenacibaculum</taxon>
    </lineage>
</organism>
<evidence type="ECO:0000313" key="2">
    <source>
        <dbReference type="EMBL" id="KAB1157210.1"/>
    </source>
</evidence>
<dbReference type="AlphaFoldDB" id="A0A7J5AI66"/>
<protein>
    <submittedName>
        <fullName evidence="2">Uncharacterized protein</fullName>
    </submittedName>
</protein>
<evidence type="ECO:0000256" key="1">
    <source>
        <dbReference type="SAM" id="SignalP"/>
    </source>
</evidence>
<accession>A0A7J5AI66</accession>
<reference evidence="2 3" key="1">
    <citation type="submission" date="2019-09" db="EMBL/GenBank/DDBJ databases">
        <authorList>
            <person name="Cao W.R."/>
        </authorList>
    </citation>
    <scope>NUCLEOTIDE SEQUENCE [LARGE SCALE GENOMIC DNA]</scope>
    <source>
        <strain evidence="3">a4</strain>
    </source>
</reference>
<dbReference type="OrthoDB" id="1190112at2"/>
<dbReference type="Proteomes" id="UP000467305">
    <property type="component" value="Unassembled WGS sequence"/>
</dbReference>
<keyword evidence="3" id="KW-1185">Reference proteome</keyword>
<feature type="chain" id="PRO_5029868406" evidence="1">
    <location>
        <begin position="19"/>
        <end position="90"/>
    </location>
</feature>
<gene>
    <name evidence="2" type="ORF">F7018_09760</name>
</gene>
<sequence>MKKIILSIAMLTSIAFVACSDNDDNQKKCISCEYSGAGTTKPIKTEYCNNGDGTMTITVEGIQTVTSDIPEGSTFEDVIEAAKTQGTTCN</sequence>
<feature type="signal peptide" evidence="1">
    <location>
        <begin position="1"/>
        <end position="18"/>
    </location>
</feature>
<comment type="caution">
    <text evidence="2">The sequence shown here is derived from an EMBL/GenBank/DDBJ whole genome shotgun (WGS) entry which is preliminary data.</text>
</comment>
<evidence type="ECO:0000313" key="3">
    <source>
        <dbReference type="Proteomes" id="UP000467305"/>
    </source>
</evidence>
<dbReference type="EMBL" id="WAAU01000014">
    <property type="protein sequence ID" value="KAB1157210.1"/>
    <property type="molecule type" value="Genomic_DNA"/>
</dbReference>
<name>A0A7J5AI66_9FLAO</name>
<dbReference type="RefSeq" id="WP_150899879.1">
    <property type="nucleotide sequence ID" value="NZ_CANMHX010000010.1"/>
</dbReference>
<dbReference type="PROSITE" id="PS51257">
    <property type="entry name" value="PROKAR_LIPOPROTEIN"/>
    <property type="match status" value="1"/>
</dbReference>